<dbReference type="Proteomes" id="UP000019132">
    <property type="component" value="Unassembled WGS sequence"/>
</dbReference>
<dbReference type="Pfam" id="PF00111">
    <property type="entry name" value="Fer2"/>
    <property type="match status" value="1"/>
</dbReference>
<dbReference type="PANTHER" id="PTHR23426:SF72">
    <property type="entry name" value="2FE-2S FERREDOXIN-TYPE DOMAIN-CONTAINING PROTEIN"/>
    <property type="match status" value="1"/>
</dbReference>
<dbReference type="PROSITE" id="PS00814">
    <property type="entry name" value="ADX"/>
    <property type="match status" value="1"/>
</dbReference>
<evidence type="ECO:0000256" key="2">
    <source>
        <dbReference type="ARBA" id="ARBA00019395"/>
    </source>
</evidence>
<dbReference type="PANTHER" id="PTHR23426">
    <property type="entry name" value="FERREDOXIN/ADRENODOXIN"/>
    <property type="match status" value="1"/>
</dbReference>
<evidence type="ECO:0000256" key="8">
    <source>
        <dbReference type="ARBA" id="ARBA00023014"/>
    </source>
</evidence>
<dbReference type="InterPro" id="IPR001041">
    <property type="entry name" value="2Fe-2S_ferredoxin-type"/>
</dbReference>
<dbReference type="InterPro" id="IPR036010">
    <property type="entry name" value="2Fe-2S_ferredoxin-like_sf"/>
</dbReference>
<keyword evidence="12" id="KW-1185">Reference proteome</keyword>
<dbReference type="InParanoid" id="K3WCA5"/>
<dbReference type="VEuPathDB" id="FungiDB:PYU1_G002593"/>
<keyword evidence="8" id="KW-0411">Iron-sulfur</keyword>
<evidence type="ECO:0000256" key="3">
    <source>
        <dbReference type="ARBA" id="ARBA00022448"/>
    </source>
</evidence>
<dbReference type="GO" id="GO:0140647">
    <property type="term" value="P:P450-containing electron transport chain"/>
    <property type="evidence" value="ECO:0007669"/>
    <property type="project" value="InterPro"/>
</dbReference>
<dbReference type="AlphaFoldDB" id="K3WCA5"/>
<evidence type="ECO:0000256" key="9">
    <source>
        <dbReference type="ARBA" id="ARBA00034078"/>
    </source>
</evidence>
<dbReference type="Gene3D" id="3.10.20.30">
    <property type="match status" value="1"/>
</dbReference>
<dbReference type="eggNOG" id="KOG3309">
    <property type="taxonomic scope" value="Eukaryota"/>
</dbReference>
<proteinExistence type="inferred from homology"/>
<feature type="domain" description="2Fe-2S ferredoxin-type" evidence="10">
    <location>
        <begin position="63"/>
        <end position="165"/>
    </location>
</feature>
<evidence type="ECO:0000313" key="11">
    <source>
        <dbReference type="EnsemblProtists" id="PYU1_T002596"/>
    </source>
</evidence>
<dbReference type="PRINTS" id="PR00355">
    <property type="entry name" value="ADRENODOXIN"/>
</dbReference>
<keyword evidence="5" id="KW-0479">Metal-binding</keyword>
<organism evidence="11 12">
    <name type="scientific">Globisporangium ultimum (strain ATCC 200006 / CBS 805.95 / DAOM BR144)</name>
    <name type="common">Pythium ultimum</name>
    <dbReference type="NCBI Taxonomy" id="431595"/>
    <lineage>
        <taxon>Eukaryota</taxon>
        <taxon>Sar</taxon>
        <taxon>Stramenopiles</taxon>
        <taxon>Oomycota</taxon>
        <taxon>Peronosporomycetes</taxon>
        <taxon>Pythiales</taxon>
        <taxon>Pythiaceae</taxon>
        <taxon>Globisporangium</taxon>
    </lineage>
</organism>
<dbReference type="InterPro" id="IPR018298">
    <property type="entry name" value="Adrenodoxin_Fe-S_BS"/>
</dbReference>
<keyword evidence="7" id="KW-0408">Iron</keyword>
<reference evidence="12" key="2">
    <citation type="submission" date="2010-04" db="EMBL/GenBank/DDBJ databases">
        <authorList>
            <person name="Buell R."/>
            <person name="Hamilton J."/>
            <person name="Hostetler J."/>
        </authorList>
    </citation>
    <scope>NUCLEOTIDE SEQUENCE [LARGE SCALE GENOMIC DNA]</scope>
    <source>
        <strain evidence="12">DAOM:BR144</strain>
    </source>
</reference>
<reference evidence="12" key="1">
    <citation type="journal article" date="2010" name="Genome Biol.">
        <title>Genome sequence of the necrotrophic plant pathogen Pythium ultimum reveals original pathogenicity mechanisms and effector repertoire.</title>
        <authorList>
            <person name="Levesque C.A."/>
            <person name="Brouwer H."/>
            <person name="Cano L."/>
            <person name="Hamilton J.P."/>
            <person name="Holt C."/>
            <person name="Huitema E."/>
            <person name="Raffaele S."/>
            <person name="Robideau G.P."/>
            <person name="Thines M."/>
            <person name="Win J."/>
            <person name="Zerillo M.M."/>
            <person name="Beakes G.W."/>
            <person name="Boore J.L."/>
            <person name="Busam D."/>
            <person name="Dumas B."/>
            <person name="Ferriera S."/>
            <person name="Fuerstenberg S.I."/>
            <person name="Gachon C.M."/>
            <person name="Gaulin E."/>
            <person name="Govers F."/>
            <person name="Grenville-Briggs L."/>
            <person name="Horner N."/>
            <person name="Hostetler J."/>
            <person name="Jiang R.H."/>
            <person name="Johnson J."/>
            <person name="Krajaejun T."/>
            <person name="Lin H."/>
            <person name="Meijer H.J."/>
            <person name="Moore B."/>
            <person name="Morris P."/>
            <person name="Phuntmart V."/>
            <person name="Puiu D."/>
            <person name="Shetty J."/>
            <person name="Stajich J.E."/>
            <person name="Tripathy S."/>
            <person name="Wawra S."/>
            <person name="van West P."/>
            <person name="Whitty B.R."/>
            <person name="Coutinho P.M."/>
            <person name="Henrissat B."/>
            <person name="Martin F."/>
            <person name="Thomas P.D."/>
            <person name="Tyler B.M."/>
            <person name="De Vries R.P."/>
            <person name="Kamoun S."/>
            <person name="Yandell M."/>
            <person name="Tisserat N."/>
            <person name="Buell C.R."/>
        </authorList>
    </citation>
    <scope>NUCLEOTIDE SEQUENCE</scope>
    <source>
        <strain evidence="12">DAOM:BR144</strain>
    </source>
</reference>
<dbReference type="GO" id="GO:0005739">
    <property type="term" value="C:mitochondrion"/>
    <property type="evidence" value="ECO:0007669"/>
    <property type="project" value="TreeGrafter"/>
</dbReference>
<name>K3WCA5_GLOUD</name>
<keyword evidence="4" id="KW-0001">2Fe-2S</keyword>
<dbReference type="CDD" id="cd00207">
    <property type="entry name" value="fer2"/>
    <property type="match status" value="1"/>
</dbReference>
<evidence type="ECO:0000256" key="4">
    <source>
        <dbReference type="ARBA" id="ARBA00022714"/>
    </source>
</evidence>
<evidence type="ECO:0000256" key="1">
    <source>
        <dbReference type="ARBA" id="ARBA00010914"/>
    </source>
</evidence>
<dbReference type="InterPro" id="IPR001055">
    <property type="entry name" value="Adrenodoxin-like"/>
</dbReference>
<keyword evidence="6" id="KW-0249">Electron transport</keyword>
<sequence>MLAAAIGKRVFLGSLARRMAHGDMSEFAANPMYEFESAVETASDMMHPCSSTHHQSVLVFCSVHINFKKRDGSLQEVEAKTGMSLLQVAHANDIDLEGACESSMACSTCHVVLEDDVFENLELACEDEEDMLDMAFGLTDTSRLGCQVIVDESFEGTTVTLPKATRNFYVDGHVPKPH</sequence>
<protein>
    <recommendedName>
        <fullName evidence="2">2Fe-2S ferredoxin</fullName>
    </recommendedName>
</protein>
<dbReference type="GO" id="GO:0051537">
    <property type="term" value="F:2 iron, 2 sulfur cluster binding"/>
    <property type="evidence" value="ECO:0007669"/>
    <property type="project" value="UniProtKB-KW"/>
</dbReference>
<dbReference type="EnsemblProtists" id="PYU1_T002596">
    <property type="protein sequence ID" value="PYU1_T002596"/>
    <property type="gene ID" value="PYU1_G002593"/>
</dbReference>
<keyword evidence="3" id="KW-0813">Transport</keyword>
<dbReference type="InterPro" id="IPR012675">
    <property type="entry name" value="Beta-grasp_dom_sf"/>
</dbReference>
<dbReference type="GO" id="GO:0009055">
    <property type="term" value="F:electron transfer activity"/>
    <property type="evidence" value="ECO:0007669"/>
    <property type="project" value="TreeGrafter"/>
</dbReference>
<accession>K3WCA5</accession>
<dbReference type="HOGENOM" id="CLU_082632_0_2_1"/>
<dbReference type="SUPFAM" id="SSF54292">
    <property type="entry name" value="2Fe-2S ferredoxin-like"/>
    <property type="match status" value="1"/>
</dbReference>
<evidence type="ECO:0000259" key="10">
    <source>
        <dbReference type="PROSITE" id="PS51085"/>
    </source>
</evidence>
<dbReference type="FunCoup" id="K3WCA5">
    <property type="interactions" value="162"/>
</dbReference>
<dbReference type="GO" id="GO:0046872">
    <property type="term" value="F:metal ion binding"/>
    <property type="evidence" value="ECO:0007669"/>
    <property type="project" value="UniProtKB-KW"/>
</dbReference>
<evidence type="ECO:0000256" key="7">
    <source>
        <dbReference type="ARBA" id="ARBA00023004"/>
    </source>
</evidence>
<dbReference type="PROSITE" id="PS51085">
    <property type="entry name" value="2FE2S_FER_2"/>
    <property type="match status" value="1"/>
</dbReference>
<comment type="similarity">
    <text evidence="1">Belongs to the adrenodoxin/putidaredoxin family.</text>
</comment>
<dbReference type="STRING" id="431595.K3WCA5"/>
<reference evidence="11" key="3">
    <citation type="submission" date="2014-11" db="UniProtKB">
        <authorList>
            <consortium name="EnsemblProtists"/>
        </authorList>
    </citation>
    <scope>IDENTIFICATION</scope>
    <source>
        <strain evidence="11">DAOM BR144</strain>
    </source>
</reference>
<evidence type="ECO:0000313" key="12">
    <source>
        <dbReference type="Proteomes" id="UP000019132"/>
    </source>
</evidence>
<evidence type="ECO:0000256" key="5">
    <source>
        <dbReference type="ARBA" id="ARBA00022723"/>
    </source>
</evidence>
<evidence type="ECO:0000256" key="6">
    <source>
        <dbReference type="ARBA" id="ARBA00022982"/>
    </source>
</evidence>
<comment type="cofactor">
    <cofactor evidence="9">
        <name>[2Fe-2S] cluster</name>
        <dbReference type="ChEBI" id="CHEBI:190135"/>
    </cofactor>
</comment>